<keyword evidence="1" id="KW-0472">Membrane</keyword>
<comment type="caution">
    <text evidence="2">The sequence shown here is derived from an EMBL/GenBank/DDBJ whole genome shotgun (WGS) entry which is preliminary data.</text>
</comment>
<gene>
    <name evidence="2" type="ORF">FHX73_15483</name>
</gene>
<evidence type="ECO:0000256" key="1">
    <source>
        <dbReference type="SAM" id="Phobius"/>
    </source>
</evidence>
<evidence type="ECO:0000313" key="2">
    <source>
        <dbReference type="EMBL" id="TWF73856.1"/>
    </source>
</evidence>
<name>A0A561SG51_9ACTN</name>
<reference evidence="2 3" key="1">
    <citation type="submission" date="2019-06" db="EMBL/GenBank/DDBJ databases">
        <title>Sequencing the genomes of 1000 actinobacteria strains.</title>
        <authorList>
            <person name="Klenk H.-P."/>
        </authorList>
    </citation>
    <scope>NUCLEOTIDE SEQUENCE [LARGE SCALE GENOMIC DNA]</scope>
    <source>
        <strain evidence="2 3">DSM 44826</strain>
    </source>
</reference>
<keyword evidence="3" id="KW-1185">Reference proteome</keyword>
<keyword evidence="1" id="KW-1133">Transmembrane helix</keyword>
<accession>A0A561SG51</accession>
<dbReference type="Proteomes" id="UP000317940">
    <property type="component" value="Unassembled WGS sequence"/>
</dbReference>
<organism evidence="2 3">
    <name type="scientific">Kitasatospora viridis</name>
    <dbReference type="NCBI Taxonomy" id="281105"/>
    <lineage>
        <taxon>Bacteria</taxon>
        <taxon>Bacillati</taxon>
        <taxon>Actinomycetota</taxon>
        <taxon>Actinomycetes</taxon>
        <taxon>Kitasatosporales</taxon>
        <taxon>Streptomycetaceae</taxon>
        <taxon>Kitasatospora</taxon>
    </lineage>
</organism>
<evidence type="ECO:0000313" key="3">
    <source>
        <dbReference type="Proteomes" id="UP000317940"/>
    </source>
</evidence>
<protein>
    <submittedName>
        <fullName evidence="2">Uncharacterized protein</fullName>
    </submittedName>
</protein>
<dbReference type="AlphaFoldDB" id="A0A561SG51"/>
<keyword evidence="1" id="KW-0812">Transmembrane</keyword>
<feature type="transmembrane region" description="Helical" evidence="1">
    <location>
        <begin position="20"/>
        <end position="40"/>
    </location>
</feature>
<dbReference type="EMBL" id="VIWT01000005">
    <property type="protein sequence ID" value="TWF73856.1"/>
    <property type="molecule type" value="Genomic_DNA"/>
</dbReference>
<proteinExistence type="predicted"/>
<sequence length="53" mass="5438">MPSLFEPALLTRLKTAERILIAGAGGGFDVYAGLPIALALRGAGRTDRRLGGG</sequence>